<accession>A0A1J4ML95</accession>
<reference evidence="8 9" key="1">
    <citation type="submission" date="2016-10" db="EMBL/GenBank/DDBJ databases">
        <title>Reductive evolution of mitochondrial metabolism and differential evolution of invasion-related proteins in Cryptosporidium.</title>
        <authorList>
            <person name="Liu S."/>
            <person name="Roellig D.M."/>
            <person name="Guo Y."/>
            <person name="Li N."/>
            <person name="Frace M.A."/>
            <person name="Tang K."/>
            <person name="Zhang L."/>
            <person name="Feng Y."/>
            <person name="Xiao L."/>
        </authorList>
    </citation>
    <scope>NUCLEOTIDE SEQUENCE [LARGE SCALE GENOMIC DNA]</scope>
    <source>
        <strain evidence="8">39726</strain>
    </source>
</reference>
<keyword evidence="5" id="KW-0812">Transmembrane</keyword>
<feature type="domain" description="PARG catalytic Macro" evidence="6">
    <location>
        <begin position="213"/>
        <end position="395"/>
    </location>
</feature>
<dbReference type="GO" id="GO:0004649">
    <property type="term" value="F:poly(ADP-ribose) glycohydrolase activity"/>
    <property type="evidence" value="ECO:0007669"/>
    <property type="project" value="UniProtKB-EC"/>
</dbReference>
<keyword evidence="5" id="KW-1133">Transmembrane helix</keyword>
<dbReference type="InterPro" id="IPR048362">
    <property type="entry name" value="PARG_helical"/>
</dbReference>
<dbReference type="GO" id="GO:0005737">
    <property type="term" value="C:cytoplasm"/>
    <property type="evidence" value="ECO:0007669"/>
    <property type="project" value="TreeGrafter"/>
</dbReference>
<dbReference type="PANTHER" id="PTHR12837">
    <property type="entry name" value="POLY ADP-RIBOSE GLYCOHYDROLASE"/>
    <property type="match status" value="1"/>
</dbReference>
<dbReference type="Pfam" id="PF20811">
    <property type="entry name" value="PARG_cat_N"/>
    <property type="match status" value="1"/>
</dbReference>
<evidence type="ECO:0000259" key="7">
    <source>
        <dbReference type="Pfam" id="PF20811"/>
    </source>
</evidence>
<evidence type="ECO:0000256" key="4">
    <source>
        <dbReference type="PIRSR" id="PIRSR607724-2"/>
    </source>
</evidence>
<feature type="binding site" evidence="4">
    <location>
        <position position="247"/>
    </location>
    <ligand>
        <name>substrate</name>
    </ligand>
</feature>
<evidence type="ECO:0000259" key="6">
    <source>
        <dbReference type="Pfam" id="PF05028"/>
    </source>
</evidence>
<dbReference type="EC" id="3.2.1.143" evidence="2"/>
<dbReference type="Proteomes" id="UP000186176">
    <property type="component" value="Unassembled WGS sequence"/>
</dbReference>
<dbReference type="PANTHER" id="PTHR12837:SF0">
    <property type="entry name" value="POLY(ADP-RIBOSE) GLYCOHYDROLASE"/>
    <property type="match status" value="1"/>
</dbReference>
<protein>
    <recommendedName>
        <fullName evidence="2">poly(ADP-ribose) glycohydrolase</fullName>
        <ecNumber evidence="2">3.2.1.143</ecNumber>
    </recommendedName>
</protein>
<dbReference type="GO" id="GO:0006282">
    <property type="term" value="P:regulation of DNA repair"/>
    <property type="evidence" value="ECO:0007669"/>
    <property type="project" value="InterPro"/>
</dbReference>
<comment type="caution">
    <text evidence="8">The sequence shown here is derived from an EMBL/GenBank/DDBJ whole genome shotgun (WGS) entry which is preliminary data.</text>
</comment>
<feature type="binding site" evidence="4">
    <location>
        <position position="288"/>
    </location>
    <ligand>
        <name>substrate</name>
    </ligand>
</feature>
<feature type="binding site" evidence="4">
    <location>
        <position position="233"/>
    </location>
    <ligand>
        <name>substrate</name>
    </ligand>
</feature>
<organism evidence="8 9">
    <name type="scientific">Cryptosporidium ubiquitum</name>
    <dbReference type="NCBI Taxonomy" id="857276"/>
    <lineage>
        <taxon>Eukaryota</taxon>
        <taxon>Sar</taxon>
        <taxon>Alveolata</taxon>
        <taxon>Apicomplexa</taxon>
        <taxon>Conoidasida</taxon>
        <taxon>Coccidia</taxon>
        <taxon>Eucoccidiorida</taxon>
        <taxon>Eimeriorina</taxon>
        <taxon>Cryptosporidiidae</taxon>
        <taxon>Cryptosporidium</taxon>
    </lineage>
</organism>
<sequence>MNRIRYIFNEQGLWGSITSFISAKHTTVRSSATLRSFVKELGTATNDRNIISSTSSVASGIQAAFSNADSTQSSRFFSSTFSVLSQHLVKLTDNLTDNVLPIDIILPKANAIQMFTRKFIVLVIFAGFLGLFPNYIFHSRTPGLYFGNFFSGSGASGQQLSCILSYFNIMANKISSNDQLTLDLVVFERHYRHPSPESFFTSSTLNIQQTVLIKGFMETHNPGGHVVEAIFGNKVVGSAVLSNVMHQEEIMMTVAPETLISRIFHTDLNDEDVISFRGLMKFSKYNGYGSSFSYAPANEEDMYKPLTRVYGSIDALNKGYPQKQFTVQYALRELNKLLPLLCSDFYGESEEKHRSPFVTGYWGGGVFGGDIPYKFVIQLLGSCVCNRPMVYSDASNKLDLNQIRRLESKYMTCGELAKAFFQLQNAGRITFNNAIGELLK</sequence>
<comment type="similarity">
    <text evidence="1">Belongs to the poly(ADP-ribose) glycohydrolase family.</text>
</comment>
<keyword evidence="9" id="KW-1185">Reference proteome</keyword>
<feature type="transmembrane region" description="Helical" evidence="5">
    <location>
        <begin position="119"/>
        <end position="137"/>
    </location>
</feature>
<evidence type="ECO:0000256" key="1">
    <source>
        <dbReference type="ARBA" id="ARBA00009545"/>
    </source>
</evidence>
<dbReference type="AlphaFoldDB" id="A0A1J4ML95"/>
<dbReference type="GeneID" id="39980235"/>
<name>A0A1J4ML95_9CRYT</name>
<dbReference type="GO" id="GO:0005634">
    <property type="term" value="C:nucleus"/>
    <property type="evidence" value="ECO:0007669"/>
    <property type="project" value="TreeGrafter"/>
</dbReference>
<dbReference type="InterPro" id="IPR007724">
    <property type="entry name" value="Poly_GlycHdrlase"/>
</dbReference>
<dbReference type="Pfam" id="PF05028">
    <property type="entry name" value="PARG_cat_C"/>
    <property type="match status" value="1"/>
</dbReference>
<keyword evidence="5" id="KW-0472">Membrane</keyword>
<dbReference type="InterPro" id="IPR046372">
    <property type="entry name" value="PARG_cat_C"/>
</dbReference>
<dbReference type="GO" id="GO:0005975">
    <property type="term" value="P:carbohydrate metabolic process"/>
    <property type="evidence" value="ECO:0007669"/>
    <property type="project" value="InterPro"/>
</dbReference>
<proteinExistence type="inferred from homology"/>
<dbReference type="GO" id="GO:0009225">
    <property type="term" value="P:nucleotide-sugar metabolic process"/>
    <property type="evidence" value="ECO:0007669"/>
    <property type="project" value="TreeGrafter"/>
</dbReference>
<dbReference type="VEuPathDB" id="CryptoDB:cubi_03443"/>
<evidence type="ECO:0000256" key="2">
    <source>
        <dbReference type="ARBA" id="ARBA00012255"/>
    </source>
</evidence>
<evidence type="ECO:0000256" key="5">
    <source>
        <dbReference type="SAM" id="Phobius"/>
    </source>
</evidence>
<dbReference type="EMBL" id="LRBP01000014">
    <property type="protein sequence ID" value="OII73645.1"/>
    <property type="molecule type" value="Genomic_DNA"/>
</dbReference>
<dbReference type="OrthoDB" id="1937899at2759"/>
<feature type="domain" description="PARG helical" evidence="7">
    <location>
        <begin position="70"/>
        <end position="189"/>
    </location>
</feature>
<dbReference type="RefSeq" id="XP_028874900.1">
    <property type="nucleotide sequence ID" value="XM_029020456.1"/>
</dbReference>
<evidence type="ECO:0000256" key="3">
    <source>
        <dbReference type="ARBA" id="ARBA00022801"/>
    </source>
</evidence>
<dbReference type="GO" id="GO:1990966">
    <property type="term" value="P:ATP generation from poly-ADP-D-ribose"/>
    <property type="evidence" value="ECO:0007669"/>
    <property type="project" value="TreeGrafter"/>
</dbReference>
<evidence type="ECO:0000313" key="8">
    <source>
        <dbReference type="EMBL" id="OII73645.1"/>
    </source>
</evidence>
<evidence type="ECO:0000313" key="9">
    <source>
        <dbReference type="Proteomes" id="UP000186176"/>
    </source>
</evidence>
<gene>
    <name evidence="8" type="ORF">cubi_03443</name>
</gene>
<keyword evidence="3 8" id="KW-0378">Hydrolase</keyword>